<reference evidence="2" key="1">
    <citation type="submission" date="2022-04" db="EMBL/GenBank/DDBJ databases">
        <title>Carnegiea gigantea Genome sequencing and assembly v2.</title>
        <authorList>
            <person name="Copetti D."/>
            <person name="Sanderson M.J."/>
            <person name="Burquez A."/>
            <person name="Wojciechowski M.F."/>
        </authorList>
    </citation>
    <scope>NUCLEOTIDE SEQUENCE</scope>
    <source>
        <strain evidence="2">SGP5-SGP5p</strain>
        <tissue evidence="2">Aerial part</tissue>
    </source>
</reference>
<feature type="transmembrane region" description="Helical" evidence="1">
    <location>
        <begin position="208"/>
        <end position="235"/>
    </location>
</feature>
<evidence type="ECO:0000256" key="1">
    <source>
        <dbReference type="SAM" id="Phobius"/>
    </source>
</evidence>
<dbReference type="AlphaFoldDB" id="A0A9Q1JLD5"/>
<proteinExistence type="predicted"/>
<evidence type="ECO:0008006" key="4">
    <source>
        <dbReference type="Google" id="ProtNLM"/>
    </source>
</evidence>
<evidence type="ECO:0000313" key="3">
    <source>
        <dbReference type="Proteomes" id="UP001153076"/>
    </source>
</evidence>
<keyword evidence="3" id="KW-1185">Reference proteome</keyword>
<accession>A0A9Q1JLD5</accession>
<organism evidence="2 3">
    <name type="scientific">Carnegiea gigantea</name>
    <dbReference type="NCBI Taxonomy" id="171969"/>
    <lineage>
        <taxon>Eukaryota</taxon>
        <taxon>Viridiplantae</taxon>
        <taxon>Streptophyta</taxon>
        <taxon>Embryophyta</taxon>
        <taxon>Tracheophyta</taxon>
        <taxon>Spermatophyta</taxon>
        <taxon>Magnoliopsida</taxon>
        <taxon>eudicotyledons</taxon>
        <taxon>Gunneridae</taxon>
        <taxon>Pentapetalae</taxon>
        <taxon>Caryophyllales</taxon>
        <taxon>Cactineae</taxon>
        <taxon>Cactaceae</taxon>
        <taxon>Cactoideae</taxon>
        <taxon>Echinocereeae</taxon>
        <taxon>Carnegiea</taxon>
    </lineage>
</organism>
<sequence length="237" mass="27738">MWCKHPDFQKIVDSVTPLHIINSLAQLKTVMNKLQSLLSRLHKDNFADLKAQQELARGELTRLQLLLQDDPLNSTTIHEEKEARNKYISILSSSMALMKQQCKMEWISYGDDNTRAFFARAKQRKLASYIYQIKDDKGDLNTTRQKIDTDVVYQGPTLSRDQQVHLCQDFTDLDIKDALYSIPNIKSPGPDGFSSGFFKHTWHKLGTLVYVCVYVCMYIYMYVYIYVHIYIYMYIYT</sequence>
<keyword evidence="1" id="KW-0472">Membrane</keyword>
<keyword evidence="1" id="KW-0812">Transmembrane</keyword>
<protein>
    <recommendedName>
        <fullName evidence="4">Reverse transcriptase</fullName>
    </recommendedName>
</protein>
<dbReference type="Proteomes" id="UP001153076">
    <property type="component" value="Unassembled WGS sequence"/>
</dbReference>
<dbReference type="EMBL" id="JAKOGI010001074">
    <property type="protein sequence ID" value="KAJ8427939.1"/>
    <property type="molecule type" value="Genomic_DNA"/>
</dbReference>
<gene>
    <name evidence="2" type="ORF">Cgig2_023315</name>
</gene>
<dbReference type="OrthoDB" id="914024at2759"/>
<comment type="caution">
    <text evidence="2">The sequence shown here is derived from an EMBL/GenBank/DDBJ whole genome shotgun (WGS) entry which is preliminary data.</text>
</comment>
<name>A0A9Q1JLD5_9CARY</name>
<evidence type="ECO:0000313" key="2">
    <source>
        <dbReference type="EMBL" id="KAJ8427939.1"/>
    </source>
</evidence>
<keyword evidence="1" id="KW-1133">Transmembrane helix</keyword>